<organism evidence="1 2">
    <name type="scientific">Hypsibius exemplaris</name>
    <name type="common">Freshwater tardigrade</name>
    <dbReference type="NCBI Taxonomy" id="2072580"/>
    <lineage>
        <taxon>Eukaryota</taxon>
        <taxon>Metazoa</taxon>
        <taxon>Ecdysozoa</taxon>
        <taxon>Tardigrada</taxon>
        <taxon>Eutardigrada</taxon>
        <taxon>Parachela</taxon>
        <taxon>Hypsibioidea</taxon>
        <taxon>Hypsibiidae</taxon>
        <taxon>Hypsibius</taxon>
    </lineage>
</organism>
<name>A0A1W0X9F5_HYPEX</name>
<reference evidence="2" key="1">
    <citation type="submission" date="2017-01" db="EMBL/GenBank/DDBJ databases">
        <title>Comparative genomics of anhydrobiosis in the tardigrade Hypsibius dujardini.</title>
        <authorList>
            <person name="Yoshida Y."/>
            <person name="Koutsovoulos G."/>
            <person name="Laetsch D."/>
            <person name="Stevens L."/>
            <person name="Kumar S."/>
            <person name="Horikawa D."/>
            <person name="Ishino K."/>
            <person name="Komine S."/>
            <person name="Tomita M."/>
            <person name="Blaxter M."/>
            <person name="Arakawa K."/>
        </authorList>
    </citation>
    <scope>NUCLEOTIDE SEQUENCE [LARGE SCALE GENOMIC DNA]</scope>
    <source>
        <strain evidence="2">Z151</strain>
    </source>
</reference>
<protein>
    <submittedName>
        <fullName evidence="1">Uncharacterized protein</fullName>
    </submittedName>
</protein>
<gene>
    <name evidence="1" type="ORF">BV898_02107</name>
</gene>
<evidence type="ECO:0000313" key="1">
    <source>
        <dbReference type="EMBL" id="OQV24157.1"/>
    </source>
</evidence>
<comment type="caution">
    <text evidence="1">The sequence shown here is derived from an EMBL/GenBank/DDBJ whole genome shotgun (WGS) entry which is preliminary data.</text>
</comment>
<proteinExistence type="predicted"/>
<sequence length="85" mass="9640">MKLPTTKVPSTRHWTLDLQATYSRPEHRGDRMVNLQIQLDKHSYSCVEMPANRPGRQPPCSEFLASAFNTKVVPTLFSGHVLFTA</sequence>
<dbReference type="EMBL" id="MTYJ01000008">
    <property type="protein sequence ID" value="OQV24157.1"/>
    <property type="molecule type" value="Genomic_DNA"/>
</dbReference>
<accession>A0A1W0X9F5</accession>
<dbReference type="AlphaFoldDB" id="A0A1W0X9F5"/>
<dbReference type="Proteomes" id="UP000192578">
    <property type="component" value="Unassembled WGS sequence"/>
</dbReference>
<keyword evidence="2" id="KW-1185">Reference proteome</keyword>
<evidence type="ECO:0000313" key="2">
    <source>
        <dbReference type="Proteomes" id="UP000192578"/>
    </source>
</evidence>